<reference evidence="2" key="1">
    <citation type="submission" date="2020-05" db="EMBL/GenBank/DDBJ databases">
        <authorList>
            <person name="Chiriac C."/>
            <person name="Salcher M."/>
            <person name="Ghai R."/>
            <person name="Kavagutti S V."/>
        </authorList>
    </citation>
    <scope>NUCLEOTIDE SEQUENCE</scope>
</reference>
<dbReference type="EMBL" id="CAFAAJ010000085">
    <property type="protein sequence ID" value="CAB4808567.1"/>
    <property type="molecule type" value="Genomic_DNA"/>
</dbReference>
<sequence>MSRRRHPHRASHRPSRYTTAVGPAQRTPVRNLEQALAHVELVLTEPLSRETAALFVDADYLPLLCIVVEGAARPDDVLGIADLAAVVGEEQEATHVLLVTSRPGQGFEVEDVQRWFLLDHLIGSVGVELLEWFVCNEQLQVAVSPLAGEPSRWPDVSPP</sequence>
<organism evidence="2">
    <name type="scientific">freshwater metagenome</name>
    <dbReference type="NCBI Taxonomy" id="449393"/>
    <lineage>
        <taxon>unclassified sequences</taxon>
        <taxon>metagenomes</taxon>
        <taxon>ecological metagenomes</taxon>
    </lineage>
</organism>
<dbReference type="EMBL" id="CAFBON010000051">
    <property type="protein sequence ID" value="CAB4983196.1"/>
    <property type="molecule type" value="Genomic_DNA"/>
</dbReference>
<feature type="region of interest" description="Disordered" evidence="1">
    <location>
        <begin position="1"/>
        <end position="22"/>
    </location>
</feature>
<proteinExistence type="predicted"/>
<gene>
    <name evidence="2" type="ORF">UFOPK3001_01393</name>
    <name evidence="3" type="ORF">UFOPK3954_00654</name>
</gene>
<name>A0A6J6YTI5_9ZZZZ</name>
<dbReference type="AlphaFoldDB" id="A0A6J6YTI5"/>
<accession>A0A6J6YTI5</accession>
<protein>
    <submittedName>
        <fullName evidence="2">Unannotated protein</fullName>
    </submittedName>
</protein>
<feature type="compositionally biased region" description="Basic residues" evidence="1">
    <location>
        <begin position="1"/>
        <end position="15"/>
    </location>
</feature>
<evidence type="ECO:0000313" key="3">
    <source>
        <dbReference type="EMBL" id="CAB4983196.1"/>
    </source>
</evidence>
<evidence type="ECO:0000313" key="2">
    <source>
        <dbReference type="EMBL" id="CAB4808567.1"/>
    </source>
</evidence>
<evidence type="ECO:0000256" key="1">
    <source>
        <dbReference type="SAM" id="MobiDB-lite"/>
    </source>
</evidence>